<name>A0A239EKJ0_9ACTN</name>
<proteinExistence type="predicted"/>
<evidence type="ECO:0000313" key="2">
    <source>
        <dbReference type="EMBL" id="SNS45165.1"/>
    </source>
</evidence>
<reference evidence="2 3" key="1">
    <citation type="submission" date="2017-06" db="EMBL/GenBank/DDBJ databases">
        <authorList>
            <person name="Kim H.J."/>
            <person name="Triplett B.A."/>
        </authorList>
    </citation>
    <scope>NUCLEOTIDE SEQUENCE [LARGE SCALE GENOMIC DNA]</scope>
    <source>
        <strain evidence="2 3">CGMCC 4.2132</strain>
    </source>
</reference>
<keyword evidence="2" id="KW-0031">Aminopeptidase</keyword>
<evidence type="ECO:0000259" key="1">
    <source>
        <dbReference type="Pfam" id="PF00557"/>
    </source>
</evidence>
<protein>
    <submittedName>
        <fullName evidence="2">Xaa-Pro aminopeptidase</fullName>
    </submittedName>
</protein>
<evidence type="ECO:0000313" key="3">
    <source>
        <dbReference type="Proteomes" id="UP000198282"/>
    </source>
</evidence>
<dbReference type="InterPro" id="IPR000994">
    <property type="entry name" value="Pept_M24"/>
</dbReference>
<keyword evidence="3" id="KW-1185">Reference proteome</keyword>
<keyword evidence="2" id="KW-0378">Hydrolase</keyword>
<dbReference type="AlphaFoldDB" id="A0A239EKJ0"/>
<dbReference type="RefSeq" id="WP_089207403.1">
    <property type="nucleotide sequence ID" value="NZ_FZOD01000009.1"/>
</dbReference>
<dbReference type="Gene3D" id="3.90.230.10">
    <property type="entry name" value="Creatinase/methionine aminopeptidase superfamily"/>
    <property type="match status" value="1"/>
</dbReference>
<dbReference type="PANTHER" id="PTHR46112">
    <property type="entry name" value="AMINOPEPTIDASE"/>
    <property type="match status" value="1"/>
</dbReference>
<dbReference type="Proteomes" id="UP000198282">
    <property type="component" value="Unassembled WGS sequence"/>
</dbReference>
<dbReference type="GO" id="GO:0004177">
    <property type="term" value="F:aminopeptidase activity"/>
    <property type="evidence" value="ECO:0007669"/>
    <property type="project" value="UniProtKB-KW"/>
</dbReference>
<dbReference type="Pfam" id="PF00557">
    <property type="entry name" value="Peptidase_M24"/>
    <property type="match status" value="1"/>
</dbReference>
<feature type="domain" description="Peptidase M24" evidence="1">
    <location>
        <begin position="167"/>
        <end position="376"/>
    </location>
</feature>
<gene>
    <name evidence="2" type="ORF">SAMN05216276_1009199</name>
</gene>
<sequence>MSTLLSGSPLIAPAPFSTGELHSRRALVRAAATAHGADVVLAYGANRAGSAIPWLTTWPVTREALFALPPDGAGHLLVGFHNHVPDARRTVLGSGLDDEVGPIGDDPAHAALQALRRLGPACRVGLVGPVPARIRDAVGEWASAVVVLDEHYTRLRMVKSGEELRWLEHAAALTDLAAAALLDAAGRGASEREMVAAAEHAYRAEGGTHHICYVTTTSMSAPDRCVPAQWPGERVTRPGSAVVFELSAGWGQDHPAQLLRTAVVGAEPTALYRHLHTVVEAVRDEVMGRLRAGVLPAELLASLRHVRAEGLSTVDDLLHGLGGGYLPPVLSGRDLTPRGLHAEPLRAGTTLVVQPNVCTPDFTAGVQTGEMVVVTDTGHRSLHRFPPGLLTLPFDGHQPV</sequence>
<organism evidence="2 3">
    <name type="scientific">Streptosporangium subroseum</name>
    <dbReference type="NCBI Taxonomy" id="106412"/>
    <lineage>
        <taxon>Bacteria</taxon>
        <taxon>Bacillati</taxon>
        <taxon>Actinomycetota</taxon>
        <taxon>Actinomycetes</taxon>
        <taxon>Streptosporangiales</taxon>
        <taxon>Streptosporangiaceae</taxon>
        <taxon>Streptosporangium</taxon>
    </lineage>
</organism>
<dbReference type="PANTHER" id="PTHR46112:SF3">
    <property type="entry name" value="AMINOPEPTIDASE YPDF"/>
    <property type="match status" value="1"/>
</dbReference>
<dbReference type="EMBL" id="FZOD01000009">
    <property type="protein sequence ID" value="SNS45165.1"/>
    <property type="molecule type" value="Genomic_DNA"/>
</dbReference>
<accession>A0A239EKJ0</accession>
<keyword evidence="2" id="KW-0645">Protease</keyword>
<dbReference type="SUPFAM" id="SSF55920">
    <property type="entry name" value="Creatinase/aminopeptidase"/>
    <property type="match status" value="1"/>
</dbReference>
<dbReference type="OrthoDB" id="9803194at2"/>
<dbReference type="InterPro" id="IPR036005">
    <property type="entry name" value="Creatinase/aminopeptidase-like"/>
</dbReference>
<dbReference type="InterPro" id="IPR050659">
    <property type="entry name" value="Peptidase_M24B"/>
</dbReference>